<protein>
    <submittedName>
        <fullName evidence="1">ABC transporter substrate-binding protein</fullName>
    </submittedName>
</protein>
<evidence type="ECO:0000313" key="1">
    <source>
        <dbReference type="EMBL" id="MFC5543753.1"/>
    </source>
</evidence>
<comment type="caution">
    <text evidence="1">The sequence shown here is derived from an EMBL/GenBank/DDBJ whole genome shotgun (WGS) entry which is preliminary data.</text>
</comment>
<evidence type="ECO:0000313" key="2">
    <source>
        <dbReference type="Proteomes" id="UP001596055"/>
    </source>
</evidence>
<dbReference type="Gene3D" id="3.40.50.2300">
    <property type="match status" value="1"/>
</dbReference>
<dbReference type="PANTHER" id="PTHR35271:SF1">
    <property type="entry name" value="ABC TRANSPORTER, SUBSTRATE-BINDING LIPOPROTEIN"/>
    <property type="match status" value="1"/>
</dbReference>
<dbReference type="Proteomes" id="UP001596055">
    <property type="component" value="Unassembled WGS sequence"/>
</dbReference>
<dbReference type="InterPro" id="IPR007487">
    <property type="entry name" value="ABC_transpt-TYRBP-like"/>
</dbReference>
<accession>A0ABW0RGF8</accession>
<dbReference type="PANTHER" id="PTHR35271">
    <property type="entry name" value="ABC TRANSPORTER, SUBSTRATE-BINDING LIPOPROTEIN-RELATED"/>
    <property type="match status" value="1"/>
</dbReference>
<organism evidence="1 2">
    <name type="scientific">Marinobacter koreensis</name>
    <dbReference type="NCBI Taxonomy" id="335974"/>
    <lineage>
        <taxon>Bacteria</taxon>
        <taxon>Pseudomonadati</taxon>
        <taxon>Pseudomonadota</taxon>
        <taxon>Gammaproteobacteria</taxon>
        <taxon>Pseudomonadales</taxon>
        <taxon>Marinobacteraceae</taxon>
        <taxon>Marinobacter</taxon>
    </lineage>
</organism>
<keyword evidence="2" id="KW-1185">Reference proteome</keyword>
<dbReference type="EMBL" id="JBHSNL010000001">
    <property type="protein sequence ID" value="MFC5543753.1"/>
    <property type="molecule type" value="Genomic_DNA"/>
</dbReference>
<proteinExistence type="predicted"/>
<name>A0ABW0RGF8_9GAMM</name>
<gene>
    <name evidence="1" type="ORF">ACFPQA_01695</name>
</gene>
<sequence length="325" mass="35938">MRRTFGILCNNRYLRIGAPAWLALILGLVMMTQGPTAAAQETPSRTVYIAGSGNAALDQHVLDLFQTAFGPDTELQTISDEQATLIDRAPIITIGPKAFSHIRQTNRDASVLAFLVQKSFIQKYTEEYPGQISAVFYDVPLLRQALAGKAILPHASRIAILASPESVGVYEPLLDQLPAFDLQARVFVVDSMDRLIPTLVRALSYGDFLLASHDESIYNPRTIKHILLTAYRRNRIVIGPSQAYVKAGSLASGYAPFQEMADVAAQLIGQFFETGRLPPPTYPQDYRISLNRQVARSLNIPLPDANEITRFINDALAQHGRDEDE</sequence>
<reference evidence="2" key="1">
    <citation type="journal article" date="2019" name="Int. J. Syst. Evol. Microbiol.">
        <title>The Global Catalogue of Microorganisms (GCM) 10K type strain sequencing project: providing services to taxonomists for standard genome sequencing and annotation.</title>
        <authorList>
            <consortium name="The Broad Institute Genomics Platform"/>
            <consortium name="The Broad Institute Genome Sequencing Center for Infectious Disease"/>
            <person name="Wu L."/>
            <person name="Ma J."/>
        </authorList>
    </citation>
    <scope>NUCLEOTIDE SEQUENCE [LARGE SCALE GENOMIC DNA]</scope>
    <source>
        <strain evidence="2">CGMCC 4.1799</strain>
    </source>
</reference>
<dbReference type="RefSeq" id="WP_248157654.1">
    <property type="nucleotide sequence ID" value="NZ_JAKZAJ010000003.1"/>
</dbReference>